<comment type="subunit">
    <text evidence="10">Forms a complex with SecF. Part of the essential Sec protein translocation apparatus which comprises SecA, SecYEG and auxiliary proteins SecDF-YajC and YidC.</text>
</comment>
<evidence type="ECO:0000256" key="2">
    <source>
        <dbReference type="ARBA" id="ARBA00022448"/>
    </source>
</evidence>
<dbReference type="NCBIfam" id="TIGR01129">
    <property type="entry name" value="secD"/>
    <property type="match status" value="1"/>
</dbReference>
<reference evidence="14 15" key="1">
    <citation type="submission" date="2015-09" db="EMBL/GenBank/DDBJ databases">
        <authorList>
            <person name="Jackson K.R."/>
            <person name="Lunt B.L."/>
            <person name="Fisher J.N.B."/>
            <person name="Gardner A.V."/>
            <person name="Bailey M.E."/>
            <person name="Deus L.M."/>
            <person name="Earl A.S."/>
            <person name="Gibby P.D."/>
            <person name="Hartmann K.A."/>
            <person name="Liu J.E."/>
            <person name="Manci A.M."/>
            <person name="Nielsen D.A."/>
            <person name="Solomon M.B."/>
            <person name="Breakwell D.P."/>
            <person name="Burnett S.H."/>
            <person name="Grose J.H."/>
        </authorList>
    </citation>
    <scope>NUCLEOTIDE SEQUENCE [LARGE SCALE GENOMIC DNA]</scope>
    <source>
        <strain evidence="14 15">16</strain>
    </source>
</reference>
<keyword evidence="5 10" id="KW-0812">Transmembrane</keyword>
<evidence type="ECO:0000256" key="3">
    <source>
        <dbReference type="ARBA" id="ARBA00022475"/>
    </source>
</evidence>
<dbReference type="InterPro" id="IPR054384">
    <property type="entry name" value="SecDF_P1_head"/>
</dbReference>
<dbReference type="Gene3D" id="3.30.1360.200">
    <property type="match status" value="1"/>
</dbReference>
<dbReference type="STRING" id="665126.ABB55_23655"/>
<dbReference type="Pfam" id="PF22599">
    <property type="entry name" value="SecDF_P1_head"/>
    <property type="match status" value="1"/>
</dbReference>
<feature type="domain" description="Protein translocase subunit SecDF P1" evidence="12">
    <location>
        <begin position="163"/>
        <end position="222"/>
    </location>
</feature>
<dbReference type="GO" id="GO:0043952">
    <property type="term" value="P:protein transport by the Sec complex"/>
    <property type="evidence" value="ECO:0007669"/>
    <property type="project" value="UniProtKB-UniRule"/>
</dbReference>
<dbReference type="Gene3D" id="1.20.1640.10">
    <property type="entry name" value="Multidrug efflux transporter AcrB transmembrane domain"/>
    <property type="match status" value="1"/>
</dbReference>
<dbReference type="InterPro" id="IPR005791">
    <property type="entry name" value="SecD"/>
</dbReference>
<dbReference type="PANTHER" id="PTHR30081">
    <property type="entry name" value="PROTEIN-EXPORT MEMBRANE PROTEIN SEC"/>
    <property type="match status" value="1"/>
</dbReference>
<evidence type="ECO:0000256" key="5">
    <source>
        <dbReference type="ARBA" id="ARBA00022692"/>
    </source>
</evidence>
<evidence type="ECO:0000256" key="7">
    <source>
        <dbReference type="ARBA" id="ARBA00022989"/>
    </source>
</evidence>
<dbReference type="Pfam" id="PF21760">
    <property type="entry name" value="SecD_1st"/>
    <property type="match status" value="1"/>
</dbReference>
<comment type="caution">
    <text evidence="14">The sequence shown here is derived from an EMBL/GenBank/DDBJ whole genome shotgun (WGS) entry which is preliminary data.</text>
</comment>
<dbReference type="OrthoDB" id="9805019at2"/>
<feature type="transmembrane region" description="Helical" evidence="10">
    <location>
        <begin position="400"/>
        <end position="418"/>
    </location>
</feature>
<dbReference type="GO" id="GO:0065002">
    <property type="term" value="P:intracellular protein transmembrane transport"/>
    <property type="evidence" value="ECO:0007669"/>
    <property type="project" value="UniProtKB-UniRule"/>
</dbReference>
<reference evidence="14 15" key="2">
    <citation type="submission" date="2015-10" db="EMBL/GenBank/DDBJ databases">
        <title>Draft Genome Sequence of Prosthecomicrobium hirschii ATCC 27832.</title>
        <authorList>
            <person name="Daniel J."/>
            <person name="Givan S.A."/>
            <person name="Brun Y.V."/>
            <person name="Brown P.J."/>
        </authorList>
    </citation>
    <scope>NUCLEOTIDE SEQUENCE [LARGE SCALE GENOMIC DNA]</scope>
    <source>
        <strain evidence="14 15">16</strain>
    </source>
</reference>
<comment type="similarity">
    <text evidence="10">Belongs to the SecD/SecF family. SecD subfamily.</text>
</comment>
<keyword evidence="2 10" id="KW-0813">Transport</keyword>
<evidence type="ECO:0000256" key="4">
    <source>
        <dbReference type="ARBA" id="ARBA00022519"/>
    </source>
</evidence>
<feature type="transmembrane region" description="Helical" evidence="10">
    <location>
        <begin position="500"/>
        <end position="523"/>
    </location>
</feature>
<dbReference type="NCBIfam" id="TIGR00916">
    <property type="entry name" value="2A0604s01"/>
    <property type="match status" value="1"/>
</dbReference>
<dbReference type="GO" id="GO:0005886">
    <property type="term" value="C:plasma membrane"/>
    <property type="evidence" value="ECO:0007669"/>
    <property type="project" value="UniProtKB-SubCell"/>
</dbReference>
<keyword evidence="4" id="KW-0997">Cell inner membrane</keyword>
<dbReference type="GO" id="GO:0006605">
    <property type="term" value="P:protein targeting"/>
    <property type="evidence" value="ECO:0007669"/>
    <property type="project" value="UniProtKB-UniRule"/>
</dbReference>
<dbReference type="Gene3D" id="3.30.70.3400">
    <property type="match status" value="2"/>
</dbReference>
<keyword evidence="7 10" id="KW-1133">Transmembrane helix</keyword>
<gene>
    <name evidence="10" type="primary">secD</name>
    <name evidence="14" type="ORF">ABB55_23655</name>
</gene>
<comment type="caution">
    <text evidence="10">Lacks conserved residue(s) required for the propagation of feature annotation.</text>
</comment>
<keyword evidence="8 10" id="KW-0811">Translocation</keyword>
<keyword evidence="9 10" id="KW-0472">Membrane</keyword>
<keyword evidence="6 10" id="KW-0653">Protein transport</keyword>
<organism evidence="14 15">
    <name type="scientific">Prosthecodimorpha hirschii</name>
    <dbReference type="NCBI Taxonomy" id="665126"/>
    <lineage>
        <taxon>Bacteria</taxon>
        <taxon>Pseudomonadati</taxon>
        <taxon>Pseudomonadota</taxon>
        <taxon>Alphaproteobacteria</taxon>
        <taxon>Hyphomicrobiales</taxon>
        <taxon>Ancalomicrobiaceae</taxon>
        <taxon>Prosthecodimorpha</taxon>
    </lineage>
</organism>
<keyword evidence="15" id="KW-1185">Reference proteome</keyword>
<dbReference type="Pfam" id="PF07549">
    <property type="entry name" value="Sec_GG"/>
    <property type="match status" value="1"/>
</dbReference>
<dbReference type="FunFam" id="3.30.1360.200:FF:000002">
    <property type="entry name" value="Preprotein translocase subunit SecD"/>
    <property type="match status" value="1"/>
</dbReference>
<feature type="transmembrane region" description="Helical" evidence="10">
    <location>
        <begin position="374"/>
        <end position="393"/>
    </location>
</feature>
<dbReference type="AlphaFoldDB" id="A0A0P6VTD7"/>
<dbReference type="InterPro" id="IPR022813">
    <property type="entry name" value="SecD/SecF_arch_bac"/>
</dbReference>
<comment type="subcellular location">
    <subcellularLocation>
        <location evidence="1 10">Cell membrane</location>
        <topology evidence="1 10">Multi-pass membrane protein</topology>
    </subcellularLocation>
</comment>
<dbReference type="GO" id="GO:0015450">
    <property type="term" value="F:protein-transporting ATPase activity"/>
    <property type="evidence" value="ECO:0007669"/>
    <property type="project" value="InterPro"/>
</dbReference>
<evidence type="ECO:0000259" key="12">
    <source>
        <dbReference type="Pfam" id="PF21760"/>
    </source>
</evidence>
<protein>
    <recommendedName>
        <fullName evidence="10">Protein translocase subunit SecD</fullName>
    </recommendedName>
</protein>
<dbReference type="InterPro" id="IPR022646">
    <property type="entry name" value="SecD/SecF_CS"/>
</dbReference>
<dbReference type="Proteomes" id="UP000048984">
    <property type="component" value="Unassembled WGS sequence"/>
</dbReference>
<dbReference type="InterPro" id="IPR001036">
    <property type="entry name" value="Acrflvin-R"/>
</dbReference>
<evidence type="ECO:0000256" key="9">
    <source>
        <dbReference type="ARBA" id="ARBA00023136"/>
    </source>
</evidence>
<dbReference type="InterPro" id="IPR048631">
    <property type="entry name" value="SecD_1st"/>
</dbReference>
<dbReference type="FunFam" id="1.20.1640.10:FF:000004">
    <property type="entry name" value="Protein translocase subunit SecD"/>
    <property type="match status" value="1"/>
</dbReference>
<dbReference type="PANTHER" id="PTHR30081:SF1">
    <property type="entry name" value="PROTEIN TRANSLOCASE SUBUNIT SECD"/>
    <property type="match status" value="1"/>
</dbReference>
<evidence type="ECO:0000256" key="6">
    <source>
        <dbReference type="ARBA" id="ARBA00022927"/>
    </source>
</evidence>
<evidence type="ECO:0000256" key="10">
    <source>
        <dbReference type="HAMAP-Rule" id="MF_01463"/>
    </source>
</evidence>
<dbReference type="InterPro" id="IPR048634">
    <property type="entry name" value="SecD_SecF_C"/>
</dbReference>
<evidence type="ECO:0000259" key="11">
    <source>
        <dbReference type="Pfam" id="PF02355"/>
    </source>
</evidence>
<accession>A0A0P6VTD7</accession>
<sequence>MLYFSRWKIIAIVAVCLAGILFTLPNFFSRETLAGLPSWVPARQMTLGLDLQGGAHVVLEVDTPALVKDRVEILRDDVRRVLREDRIGYTGLGSQQTSVQVRITDQNQIEKATTKLNGLIQNLADTTFGGKPVNDLTVEAPEPGLFRLTLTQAGLDHRVRRAVEQSIEVIRRRVDQLGTTEPSIARQGANRILVQVPGLQDTDRLKAILQQTARLTFHMVEDRGPSVLEGAKSSDTEVLYTNDPTPVPVLIQRRAMLTGEELVDAQATFSQQSSEAVVSFRFNTSGAQKFATISQQNVGRPFAIVLDRTVISDPVIREPILGGSGQISGNFTVQSANDLALLLRAGALPATLTIVEERTVGPGLGADSIAAGKLATVIGGVAVIVFMVASYGLLGIFANVAMIINVFFTFAILSSLGATLSLPGIAGIALSIGMAVDANVLIYERVREEQRLGRSAISAIDTGFTRAIGTITDSNLTTLIAAAVLFFLGTGPIRGFAVTLAIGNITSFFTAVTVTRLMVALWVRHYRPARVPL</sequence>
<feature type="domain" description="Protein export membrane protein SecD/SecF C-terminal" evidence="11">
    <location>
        <begin position="353"/>
        <end position="520"/>
    </location>
</feature>
<comment type="function">
    <text evidence="10">Part of the Sec protein translocase complex. Interacts with the SecYEG preprotein conducting channel. SecDF uses the proton motive force (PMF) to complete protein translocation after the ATP-dependent function of SecA.</text>
</comment>
<dbReference type="HAMAP" id="MF_01463_B">
    <property type="entry name" value="SecD_B"/>
    <property type="match status" value="1"/>
</dbReference>
<dbReference type="RefSeq" id="WP_054361012.1">
    <property type="nucleotide sequence ID" value="NZ_JAPCYQ010000001.1"/>
</dbReference>
<dbReference type="InterPro" id="IPR055344">
    <property type="entry name" value="SecD_SecF_C_bact"/>
</dbReference>
<evidence type="ECO:0000256" key="1">
    <source>
        <dbReference type="ARBA" id="ARBA00004651"/>
    </source>
</evidence>
<dbReference type="EMBL" id="LJYW01000001">
    <property type="protein sequence ID" value="KPL54846.1"/>
    <property type="molecule type" value="Genomic_DNA"/>
</dbReference>
<name>A0A0P6VTD7_9HYPH</name>
<dbReference type="Pfam" id="PF02355">
    <property type="entry name" value="SecD_SecF_C"/>
    <property type="match status" value="1"/>
</dbReference>
<dbReference type="SUPFAM" id="SSF82866">
    <property type="entry name" value="Multidrug efflux transporter AcrB transmembrane domain"/>
    <property type="match status" value="1"/>
</dbReference>
<feature type="transmembrane region" description="Helical" evidence="10">
    <location>
        <begin position="464"/>
        <end position="488"/>
    </location>
</feature>
<dbReference type="PRINTS" id="PR00702">
    <property type="entry name" value="ACRIFLAVINRP"/>
</dbReference>
<keyword evidence="3 10" id="KW-1003">Cell membrane</keyword>
<feature type="domain" description="SecDF P1 head subdomain" evidence="13">
    <location>
        <begin position="237"/>
        <end position="350"/>
    </location>
</feature>
<evidence type="ECO:0000256" key="8">
    <source>
        <dbReference type="ARBA" id="ARBA00023010"/>
    </source>
</evidence>
<feature type="transmembrane region" description="Helical" evidence="10">
    <location>
        <begin position="7"/>
        <end position="28"/>
    </location>
</feature>
<evidence type="ECO:0000313" key="15">
    <source>
        <dbReference type="Proteomes" id="UP000048984"/>
    </source>
</evidence>
<proteinExistence type="inferred from homology"/>
<evidence type="ECO:0000313" key="14">
    <source>
        <dbReference type="EMBL" id="KPL54846.1"/>
    </source>
</evidence>
<evidence type="ECO:0000259" key="13">
    <source>
        <dbReference type="Pfam" id="PF22599"/>
    </source>
</evidence>